<keyword evidence="1" id="KW-1133">Transmembrane helix</keyword>
<comment type="caution">
    <text evidence="2">The sequence shown here is derived from an EMBL/GenBank/DDBJ whole genome shotgun (WGS) entry which is preliminary data.</text>
</comment>
<feature type="transmembrane region" description="Helical" evidence="1">
    <location>
        <begin position="12"/>
        <end position="32"/>
    </location>
</feature>
<evidence type="ECO:0000313" key="2">
    <source>
        <dbReference type="EMBL" id="KPQ43607.1"/>
    </source>
</evidence>
<dbReference type="Proteomes" id="UP000050360">
    <property type="component" value="Unassembled WGS sequence"/>
</dbReference>
<gene>
    <name evidence="2" type="ORF">MPEBLZ_01790</name>
</gene>
<feature type="transmembrane region" description="Helical" evidence="1">
    <location>
        <begin position="38"/>
        <end position="55"/>
    </location>
</feature>
<proteinExistence type="predicted"/>
<dbReference type="EMBL" id="LKCM01000137">
    <property type="protein sequence ID" value="KPQ43607.1"/>
    <property type="molecule type" value="Genomic_DNA"/>
</dbReference>
<evidence type="ECO:0000313" key="3">
    <source>
        <dbReference type="Proteomes" id="UP000050360"/>
    </source>
</evidence>
<protein>
    <submittedName>
        <fullName evidence="2">Uncharacterized protein</fullName>
    </submittedName>
</protein>
<dbReference type="AlphaFoldDB" id="A0A0P8A644"/>
<name>A0A0P8A644_9EURY</name>
<keyword evidence="1" id="KW-0472">Membrane</keyword>
<sequence>MVMGILESIGQGIVAVILVIIGFFLVFFALVSLAKGNGITGIISGIVGAGIIVGARKYRGN</sequence>
<organism evidence="2 3">
    <name type="scientific">Candidatus Methanoperedens nitratireducens</name>
    <dbReference type="NCBI Taxonomy" id="1392998"/>
    <lineage>
        <taxon>Archaea</taxon>
        <taxon>Methanobacteriati</taxon>
        <taxon>Methanobacteriota</taxon>
        <taxon>Stenosarchaea group</taxon>
        <taxon>Methanomicrobia</taxon>
        <taxon>Methanosarcinales</taxon>
        <taxon>ANME-2 cluster</taxon>
        <taxon>Candidatus Methanoperedentaceae</taxon>
        <taxon>Candidatus Methanoperedens</taxon>
    </lineage>
</organism>
<keyword evidence="1" id="KW-0812">Transmembrane</keyword>
<accession>A0A0P8A644</accession>
<evidence type="ECO:0000256" key="1">
    <source>
        <dbReference type="SAM" id="Phobius"/>
    </source>
</evidence>
<reference evidence="2 3" key="1">
    <citation type="submission" date="2015-09" db="EMBL/GenBank/DDBJ databases">
        <title>A metagenomics-based metabolic model of nitrate-dependent anaerobic oxidation of methane by Methanoperedens-like archaea.</title>
        <authorList>
            <person name="Arshad A."/>
            <person name="Speth D.R."/>
            <person name="De Graaf R.M."/>
            <person name="Op Den Camp H.J."/>
            <person name="Jetten M.S."/>
            <person name="Welte C.U."/>
        </authorList>
    </citation>
    <scope>NUCLEOTIDE SEQUENCE [LARGE SCALE GENOMIC DNA]</scope>
</reference>